<proteinExistence type="predicted"/>
<organism evidence="2 3">
    <name type="scientific">Clostridium tarantellae</name>
    <dbReference type="NCBI Taxonomy" id="39493"/>
    <lineage>
        <taxon>Bacteria</taxon>
        <taxon>Bacillati</taxon>
        <taxon>Bacillota</taxon>
        <taxon>Clostridia</taxon>
        <taxon>Eubacteriales</taxon>
        <taxon>Clostridiaceae</taxon>
        <taxon>Clostridium</taxon>
    </lineage>
</organism>
<keyword evidence="3" id="KW-1185">Reference proteome</keyword>
<dbReference type="InterPro" id="IPR024300">
    <property type="entry name" value="SipL_SPOCS_dom"/>
</dbReference>
<gene>
    <name evidence="2" type="ORF">GBZ86_05480</name>
</gene>
<comment type="caution">
    <text evidence="2">The sequence shown here is derived from an EMBL/GenBank/DDBJ whole genome shotgun (WGS) entry which is preliminary data.</text>
</comment>
<reference evidence="2 3" key="1">
    <citation type="submission" date="2019-10" db="EMBL/GenBank/DDBJ databases">
        <title>The Genome Sequence of Clostridium tarantellae Isolated from Fish Brain.</title>
        <authorList>
            <person name="Bano L."/>
            <person name="Kiel M."/>
            <person name="Sales G."/>
            <person name="Doxey A.C."/>
            <person name="Mansfield M.J."/>
            <person name="Schiavone M."/>
            <person name="Rossetto O."/>
            <person name="Pirazzini M."/>
            <person name="Dobrindt U."/>
            <person name="Montecucco C."/>
        </authorList>
    </citation>
    <scope>NUCLEOTIDE SEQUENCE [LARGE SCALE GENOMIC DNA]</scope>
    <source>
        <strain evidence="2 3">DSM 3997</strain>
    </source>
</reference>
<dbReference type="EMBL" id="WHJC01000049">
    <property type="protein sequence ID" value="MPQ43213.1"/>
    <property type="molecule type" value="Genomic_DNA"/>
</dbReference>
<dbReference type="Pfam" id="PF12673">
    <property type="entry name" value="SipL"/>
    <property type="match status" value="1"/>
</dbReference>
<evidence type="ECO:0000259" key="1">
    <source>
        <dbReference type="Pfam" id="PF12673"/>
    </source>
</evidence>
<evidence type="ECO:0000313" key="2">
    <source>
        <dbReference type="EMBL" id="MPQ43213.1"/>
    </source>
</evidence>
<protein>
    <submittedName>
        <fullName evidence="2">DUF3794 domain-containing protein</fullName>
    </submittedName>
</protein>
<dbReference type="RefSeq" id="WP_152888532.1">
    <property type="nucleotide sequence ID" value="NZ_WHJC01000049.1"/>
</dbReference>
<name>A0A6I1MKH7_9CLOT</name>
<evidence type="ECO:0000313" key="3">
    <source>
        <dbReference type="Proteomes" id="UP000430345"/>
    </source>
</evidence>
<dbReference type="AlphaFoldDB" id="A0A6I1MKH7"/>
<dbReference type="Proteomes" id="UP000430345">
    <property type="component" value="Unassembled WGS sequence"/>
</dbReference>
<dbReference type="OrthoDB" id="1912445at2"/>
<sequence length="196" mass="21694">MYCTCSNNGASNYSVVGLCDVSKSKFKTIAENNAWTEISVPEALILPDCKPNIEKIDKVYINAEITSTKVINTPVVPTDNTTRQLKPNSEGQILTGKKLLVDGFLCQTIVYTAAIPEQAVYTVKFNVPFCTFIVLNGNTNVDIDKFCVTPCIEDVFISLINCRTIFKNVTLFLYSEKVEMNCPGGRRPVTTADCRI</sequence>
<feature type="domain" description="SipL SPOCS" evidence="1">
    <location>
        <begin position="52"/>
        <end position="159"/>
    </location>
</feature>
<accession>A0A6I1MKH7</accession>